<accession>W1J0U1</accession>
<evidence type="ECO:0000313" key="2">
    <source>
        <dbReference type="Proteomes" id="UP000019202"/>
    </source>
</evidence>
<name>W1J0U1_9GAMM</name>
<dbReference type="EMBL" id="CBXF010000105">
    <property type="protein sequence ID" value="CDL84347.1"/>
    <property type="molecule type" value="Genomic_DNA"/>
</dbReference>
<dbReference type="Proteomes" id="UP000019202">
    <property type="component" value="Unassembled WGS sequence"/>
</dbReference>
<reference evidence="1" key="1">
    <citation type="submission" date="2013-11" db="EMBL/GenBank/DDBJ databases">
        <title>Draft genome sequence and annotation of the entomopathogenic bacteria, Xenorhabdus cabanillasi strain JM26 and Xenorhabdus szentirmai strain DSM 16338.</title>
        <authorList>
            <person name="Gualtieri M."/>
            <person name="Ogier J.C."/>
            <person name="Pages S."/>
            <person name="Givaudan A."/>
            <person name="Gaudriault S."/>
        </authorList>
    </citation>
    <scope>NUCLEOTIDE SEQUENCE [LARGE SCALE GENOMIC DNA]</scope>
    <source>
        <strain evidence="1">DSM 16338</strain>
    </source>
</reference>
<proteinExistence type="predicted"/>
<protein>
    <submittedName>
        <fullName evidence="1">Uncharacterized protein</fullName>
    </submittedName>
</protein>
<organism evidence="1 2">
    <name type="scientific">Xenorhabdus szentirmaii DSM 16338</name>
    <dbReference type="NCBI Taxonomy" id="1427518"/>
    <lineage>
        <taxon>Bacteria</taxon>
        <taxon>Pseudomonadati</taxon>
        <taxon>Pseudomonadota</taxon>
        <taxon>Gammaproteobacteria</taxon>
        <taxon>Enterobacterales</taxon>
        <taxon>Morganellaceae</taxon>
        <taxon>Xenorhabdus</taxon>
    </lineage>
</organism>
<comment type="caution">
    <text evidence="1">The sequence shown here is derived from an EMBL/GenBank/DDBJ whole genome shotgun (WGS) entry which is preliminary data.</text>
</comment>
<evidence type="ECO:0000313" key="1">
    <source>
        <dbReference type="EMBL" id="CDL84347.1"/>
    </source>
</evidence>
<dbReference type="AlphaFoldDB" id="W1J0U1"/>
<sequence length="42" mass="5086">MILTHQLRGETLHEKQHEKVVLSVSRRDDGIKHWFGECRCRR</sequence>
<gene>
    <name evidence="1" type="ORF">XSR1_450019</name>
</gene>
<keyword evidence="2" id="KW-1185">Reference proteome</keyword>
<dbReference type="STRING" id="1427518.XSR1_450019"/>